<dbReference type="EMBL" id="JACEEZ010020472">
    <property type="protein sequence ID" value="KAG0714506.1"/>
    <property type="molecule type" value="Genomic_DNA"/>
</dbReference>
<evidence type="ECO:0000313" key="4">
    <source>
        <dbReference type="Proteomes" id="UP000770661"/>
    </source>
</evidence>
<proteinExistence type="predicted"/>
<evidence type="ECO:0000313" key="3">
    <source>
        <dbReference type="EMBL" id="KAG0714506.1"/>
    </source>
</evidence>
<dbReference type="AlphaFoldDB" id="A0A8J4Y0G8"/>
<keyword evidence="1" id="KW-0732">Signal</keyword>
<dbReference type="Gene3D" id="2.70.220.10">
    <property type="entry name" value="Ganglioside GM2 activator"/>
    <property type="match status" value="1"/>
</dbReference>
<evidence type="ECO:0000259" key="2">
    <source>
        <dbReference type="Pfam" id="PF02221"/>
    </source>
</evidence>
<name>A0A8J4Y0G8_CHIOP</name>
<sequence length="288" mass="32736">MKIQFGEKGEVSWDVLEEIRSAEEWQPDHHHHHPPACRERLWRWCCGGSCLSLGLILSVVTLTQLWLCLYVLASWDASPVTHLVFTDDQGKVRHVHFSWSNCGSQSDPVQLTQLQVNPDPVMIDGNITLTLDAYLDRYLDAPISVYRPFQVFQYHYSNFSVVHICLHGATCFNIHIQATVKVERKLGWFWVKIPCLESLGSCHYEDLCKLSPYGPSDPCPDPFPRFGLPCRCPVTKGQYKVKGGVFSIPDIVSYLPSWLVTGDYYVHGTAQKHGHSLGCYKLYVSVSH</sequence>
<dbReference type="InterPro" id="IPR036846">
    <property type="entry name" value="GM2-AP_sf"/>
</dbReference>
<dbReference type="InterPro" id="IPR028996">
    <property type="entry name" value="GM2-AP"/>
</dbReference>
<dbReference type="Pfam" id="PF02221">
    <property type="entry name" value="E1_DerP2_DerF2"/>
    <property type="match status" value="1"/>
</dbReference>
<gene>
    <name evidence="3" type="primary">Gm2a_1</name>
    <name evidence="3" type="ORF">GWK47_001549</name>
</gene>
<dbReference type="GO" id="GO:0009898">
    <property type="term" value="C:cytoplasmic side of plasma membrane"/>
    <property type="evidence" value="ECO:0007669"/>
    <property type="project" value="TreeGrafter"/>
</dbReference>
<dbReference type="GO" id="GO:0008047">
    <property type="term" value="F:enzyme activator activity"/>
    <property type="evidence" value="ECO:0007669"/>
    <property type="project" value="InterPro"/>
</dbReference>
<keyword evidence="4" id="KW-1185">Reference proteome</keyword>
<dbReference type="GO" id="GO:0006689">
    <property type="term" value="P:ganglioside catabolic process"/>
    <property type="evidence" value="ECO:0007669"/>
    <property type="project" value="InterPro"/>
</dbReference>
<dbReference type="InterPro" id="IPR003172">
    <property type="entry name" value="ML_dom"/>
</dbReference>
<feature type="domain" description="MD-2-related lipid-recognition" evidence="2">
    <location>
        <begin position="173"/>
        <end position="285"/>
    </location>
</feature>
<dbReference type="SUPFAM" id="SSF63707">
    <property type="entry name" value="Ganglioside M2 (gm2) activator"/>
    <property type="match status" value="1"/>
</dbReference>
<comment type="caution">
    <text evidence="3">The sequence shown here is derived from an EMBL/GenBank/DDBJ whole genome shotgun (WGS) entry which is preliminary data.</text>
</comment>
<protein>
    <submittedName>
        <fullName evidence="3">Ganglioside GM2 activator</fullName>
    </submittedName>
</protein>
<accession>A0A8J4Y0G8</accession>
<dbReference type="Proteomes" id="UP000770661">
    <property type="component" value="Unassembled WGS sequence"/>
</dbReference>
<evidence type="ECO:0000256" key="1">
    <source>
        <dbReference type="ARBA" id="ARBA00022729"/>
    </source>
</evidence>
<reference evidence="3" key="1">
    <citation type="submission" date="2020-07" db="EMBL/GenBank/DDBJ databases">
        <title>The High-quality genome of the commercially important snow crab, Chionoecetes opilio.</title>
        <authorList>
            <person name="Jeong J.-H."/>
            <person name="Ryu S."/>
        </authorList>
    </citation>
    <scope>NUCLEOTIDE SEQUENCE</scope>
    <source>
        <strain evidence="3">MADBK_172401_WGS</strain>
        <tissue evidence="3">Digestive gland</tissue>
    </source>
</reference>
<dbReference type="PANTHER" id="PTHR17357:SF0">
    <property type="entry name" value="GANGLIOSIDE GM2 ACTIVATOR"/>
    <property type="match status" value="1"/>
</dbReference>
<dbReference type="GO" id="GO:0005319">
    <property type="term" value="F:lipid transporter activity"/>
    <property type="evidence" value="ECO:0007669"/>
    <property type="project" value="TreeGrafter"/>
</dbReference>
<dbReference type="OrthoDB" id="6409159at2759"/>
<organism evidence="3 4">
    <name type="scientific">Chionoecetes opilio</name>
    <name type="common">Atlantic snow crab</name>
    <name type="synonym">Cancer opilio</name>
    <dbReference type="NCBI Taxonomy" id="41210"/>
    <lineage>
        <taxon>Eukaryota</taxon>
        <taxon>Metazoa</taxon>
        <taxon>Ecdysozoa</taxon>
        <taxon>Arthropoda</taxon>
        <taxon>Crustacea</taxon>
        <taxon>Multicrustacea</taxon>
        <taxon>Malacostraca</taxon>
        <taxon>Eumalacostraca</taxon>
        <taxon>Eucarida</taxon>
        <taxon>Decapoda</taxon>
        <taxon>Pleocyemata</taxon>
        <taxon>Brachyura</taxon>
        <taxon>Eubrachyura</taxon>
        <taxon>Majoidea</taxon>
        <taxon>Majidae</taxon>
        <taxon>Chionoecetes</taxon>
    </lineage>
</organism>
<dbReference type="PANTHER" id="PTHR17357">
    <property type="entry name" value="GM2 GANGLIOSIDE ACTIVATOR PROTEIN"/>
    <property type="match status" value="1"/>
</dbReference>